<organism evidence="1 2">
    <name type="scientific">Marinicrinis lubricantis</name>
    <dbReference type="NCBI Taxonomy" id="2086470"/>
    <lineage>
        <taxon>Bacteria</taxon>
        <taxon>Bacillati</taxon>
        <taxon>Bacillota</taxon>
        <taxon>Bacilli</taxon>
        <taxon>Bacillales</taxon>
        <taxon>Paenibacillaceae</taxon>
    </lineage>
</organism>
<dbReference type="InterPro" id="IPR014718">
    <property type="entry name" value="GH-type_carb-bd"/>
</dbReference>
<comment type="caution">
    <text evidence="1">The sequence shown here is derived from an EMBL/GenBank/DDBJ whole genome shotgun (WGS) entry which is preliminary data.</text>
</comment>
<keyword evidence="2" id="KW-1185">Reference proteome</keyword>
<gene>
    <name evidence="1" type="ORF">ACFPXP_10420</name>
</gene>
<dbReference type="Pfam" id="PF01263">
    <property type="entry name" value="Aldose_epim"/>
    <property type="match status" value="1"/>
</dbReference>
<name>A0ABW1IP24_9BACL</name>
<dbReference type="InterPro" id="IPR011013">
    <property type="entry name" value="Gal_mutarotase_sf_dom"/>
</dbReference>
<dbReference type="EMBL" id="JBHSQV010000136">
    <property type="protein sequence ID" value="MFC5986832.1"/>
    <property type="molecule type" value="Genomic_DNA"/>
</dbReference>
<dbReference type="SUPFAM" id="SSF74650">
    <property type="entry name" value="Galactose mutarotase-like"/>
    <property type="match status" value="1"/>
</dbReference>
<evidence type="ECO:0000313" key="2">
    <source>
        <dbReference type="Proteomes" id="UP001596250"/>
    </source>
</evidence>
<dbReference type="RefSeq" id="WP_379894145.1">
    <property type="nucleotide sequence ID" value="NZ_CBCSCT010000070.1"/>
</dbReference>
<dbReference type="PANTHER" id="PTHR11122:SF13">
    <property type="entry name" value="GLUCOSE-6-PHOSPHATE 1-EPIMERASE"/>
    <property type="match status" value="1"/>
</dbReference>
<dbReference type="PANTHER" id="PTHR11122">
    <property type="entry name" value="APOSPORY-ASSOCIATED PROTEIN C-RELATED"/>
    <property type="match status" value="1"/>
</dbReference>
<sequence length="289" mass="33464">MSQWSVRTFEDQYAMVELKEEHTASWVQVCPERGGIITSYGVQGKELLYLDKQTFYDPDANIRGGIPILFPISGQLIQGQYEWEGKTYAMKNHGFARNLPWEVVSTSNEGQASVLLRLRSSDITRASFPFEFELQFTYILKDGKLTIDQTYHNRSEQPMPMYPGFHPYFEVDRKAIAYDTDAARYLDYNDELEKTFSGTLDLTGLVESTVFLDASRRHISFQPFANEPEKIHLHYGSEFKYVVLWSVEGKPFVCVEPWMAKTGEFHRREELTWVQPGQTLTTFLSISKE</sequence>
<evidence type="ECO:0000313" key="1">
    <source>
        <dbReference type="EMBL" id="MFC5986832.1"/>
    </source>
</evidence>
<dbReference type="InterPro" id="IPR008183">
    <property type="entry name" value="Aldose_1/G6P_1-epimerase"/>
</dbReference>
<dbReference type="Proteomes" id="UP001596250">
    <property type="component" value="Unassembled WGS sequence"/>
</dbReference>
<proteinExistence type="predicted"/>
<accession>A0ABW1IP24</accession>
<reference evidence="2" key="1">
    <citation type="journal article" date="2019" name="Int. J. Syst. Evol. Microbiol.">
        <title>The Global Catalogue of Microorganisms (GCM) 10K type strain sequencing project: providing services to taxonomists for standard genome sequencing and annotation.</title>
        <authorList>
            <consortium name="The Broad Institute Genomics Platform"/>
            <consortium name="The Broad Institute Genome Sequencing Center for Infectious Disease"/>
            <person name="Wu L."/>
            <person name="Ma J."/>
        </authorList>
    </citation>
    <scope>NUCLEOTIDE SEQUENCE [LARGE SCALE GENOMIC DNA]</scope>
    <source>
        <strain evidence="2">CCM 8749</strain>
    </source>
</reference>
<dbReference type="Gene3D" id="2.70.98.10">
    <property type="match status" value="1"/>
</dbReference>
<protein>
    <submittedName>
        <fullName evidence="1">Aldose epimerase</fullName>
    </submittedName>
</protein>